<comment type="caution">
    <text evidence="4">The sequence shown here is derived from an EMBL/GenBank/DDBJ whole genome shotgun (WGS) entry which is preliminary data.</text>
</comment>
<feature type="chain" id="PRO_5007458431" evidence="2">
    <location>
        <begin position="21"/>
        <end position="475"/>
    </location>
</feature>
<feature type="signal peptide" evidence="2">
    <location>
        <begin position="1"/>
        <end position="20"/>
    </location>
</feature>
<dbReference type="STRING" id="28128.HMPREF3226_02486"/>
<dbReference type="PANTHER" id="PTHR47245:SF2">
    <property type="entry name" value="PEPTIDYL-PROLYL CIS-TRANS ISOMERASE HP_0175-RELATED"/>
    <property type="match status" value="1"/>
</dbReference>
<accession>A0A133PVM3</accession>
<keyword evidence="1" id="KW-0697">Rotamase</keyword>
<dbReference type="Proteomes" id="UP000070533">
    <property type="component" value="Unassembled WGS sequence"/>
</dbReference>
<dbReference type="PANTHER" id="PTHR47245">
    <property type="entry name" value="PEPTIDYLPROLYL ISOMERASE"/>
    <property type="match status" value="1"/>
</dbReference>
<keyword evidence="2" id="KW-0732">Signal</keyword>
<evidence type="ECO:0000256" key="1">
    <source>
        <dbReference type="PROSITE-ProRule" id="PRU00278"/>
    </source>
</evidence>
<keyword evidence="1" id="KW-0413">Isomerase</keyword>
<dbReference type="SUPFAM" id="SSF54534">
    <property type="entry name" value="FKBP-like"/>
    <property type="match status" value="1"/>
</dbReference>
<reference evidence="5" key="1">
    <citation type="submission" date="2016-01" db="EMBL/GenBank/DDBJ databases">
        <authorList>
            <person name="Mitreva M."/>
            <person name="Pepin K.H."/>
            <person name="Mihindukulasuriya K.A."/>
            <person name="Fulton R."/>
            <person name="Fronick C."/>
            <person name="O'Laughlin M."/>
            <person name="Miner T."/>
            <person name="Herter B."/>
            <person name="Rosa B.A."/>
            <person name="Cordes M."/>
            <person name="Tomlinson C."/>
            <person name="Wollam A."/>
            <person name="Palsikar V.B."/>
            <person name="Mardis E.R."/>
            <person name="Wilson R.K."/>
        </authorList>
    </citation>
    <scope>NUCLEOTIDE SEQUENCE [LARGE SCALE GENOMIC DNA]</scope>
    <source>
        <strain evidence="5">MJR7716</strain>
    </source>
</reference>
<evidence type="ECO:0000313" key="5">
    <source>
        <dbReference type="Proteomes" id="UP000070533"/>
    </source>
</evidence>
<dbReference type="GO" id="GO:0003755">
    <property type="term" value="F:peptidyl-prolyl cis-trans isomerase activity"/>
    <property type="evidence" value="ECO:0007669"/>
    <property type="project" value="UniProtKB-KW"/>
</dbReference>
<proteinExistence type="predicted"/>
<evidence type="ECO:0000259" key="3">
    <source>
        <dbReference type="PROSITE" id="PS50198"/>
    </source>
</evidence>
<organism evidence="4 5">
    <name type="scientific">Prevotella corporis</name>
    <dbReference type="NCBI Taxonomy" id="28128"/>
    <lineage>
        <taxon>Bacteria</taxon>
        <taxon>Pseudomonadati</taxon>
        <taxon>Bacteroidota</taxon>
        <taxon>Bacteroidia</taxon>
        <taxon>Bacteroidales</taxon>
        <taxon>Prevotellaceae</taxon>
        <taxon>Prevotella</taxon>
    </lineage>
</organism>
<dbReference type="EMBL" id="LRQG01000222">
    <property type="protein sequence ID" value="KXA33416.1"/>
    <property type="molecule type" value="Genomic_DNA"/>
</dbReference>
<dbReference type="InterPro" id="IPR050245">
    <property type="entry name" value="PrsA_foldase"/>
</dbReference>
<dbReference type="eggNOG" id="COG0760">
    <property type="taxonomic scope" value="Bacteria"/>
</dbReference>
<evidence type="ECO:0000256" key="2">
    <source>
        <dbReference type="SAM" id="SignalP"/>
    </source>
</evidence>
<feature type="domain" description="PpiC" evidence="3">
    <location>
        <begin position="126"/>
        <end position="228"/>
    </location>
</feature>
<name>A0A133PVM3_9BACT</name>
<dbReference type="Gene3D" id="3.10.50.40">
    <property type="match status" value="1"/>
</dbReference>
<dbReference type="AlphaFoldDB" id="A0A133PVM3"/>
<protein>
    <submittedName>
        <fullName evidence="4">PPIC-type PPIASE domain protein</fullName>
    </submittedName>
</protein>
<dbReference type="InterPro" id="IPR046357">
    <property type="entry name" value="PPIase_dom_sf"/>
</dbReference>
<dbReference type="PROSITE" id="PS50198">
    <property type="entry name" value="PPIC_PPIASE_2"/>
    <property type="match status" value="1"/>
</dbReference>
<dbReference type="Pfam" id="PF00639">
    <property type="entry name" value="Rotamase"/>
    <property type="match status" value="1"/>
</dbReference>
<sequence length="475" mass="54000">MMRLKALFAALMLFSTWGWAQNDPAIMTINGQPVSRSEFEYSYNKNNADGVIDKKSVEEYVDLFVNYKLKVQAALDAKLDTLKSFKQEFLTYRNQQIRPAMIDDSDVEAEAQKIYRETKLRIDSNGGLFRCAHILLSLNQRAGSAEQETIKNRADSVYNAIMKGASFSEMARKYSGDKASAVNGGNLPLLSKGQTVAEFENALLQLKPGEVSRPVLSPFGYHIIKLIGKESLQPYDSLKADIHQFIEVRNLREQIIDQKLQELSSKAGEGITPEQLLDQKLAEMEAKDPDLKNLVREYHDGLLLFEISNRTVWAKAAKDEAGLQAFFKKNKKNYKWDKPRFKGIAYHVKDKADVNAVKKSVKGLPFDQWADKLRTTFNNDSIILIRVEKGIFKEGDNSLVDREVFKKNVEVKPTKDYPIDAVFGTKLKAPKEMSDVRGLVTSDYQEALEKEWVAELRKKYNVVINRDVLATVNKH</sequence>
<keyword evidence="5" id="KW-1185">Reference proteome</keyword>
<gene>
    <name evidence="4" type="ORF">HMPREF3226_02486</name>
</gene>
<dbReference type="InterPro" id="IPR000297">
    <property type="entry name" value="PPIase_PpiC"/>
</dbReference>
<dbReference type="PATRIC" id="fig|28128.5.peg.2554"/>
<evidence type="ECO:0000313" key="4">
    <source>
        <dbReference type="EMBL" id="KXA33416.1"/>
    </source>
</evidence>